<evidence type="ECO:0000313" key="2">
    <source>
        <dbReference type="Proteomes" id="UP000019132"/>
    </source>
</evidence>
<protein>
    <submittedName>
        <fullName evidence="1">Uncharacterized protein</fullName>
    </submittedName>
</protein>
<dbReference type="VEuPathDB" id="FungiDB:PYU1_G003007"/>
<dbReference type="HOGENOM" id="CLU_2313609_0_0_1"/>
<reference evidence="2" key="1">
    <citation type="journal article" date="2010" name="Genome Biol.">
        <title>Genome sequence of the necrotrophic plant pathogen Pythium ultimum reveals original pathogenicity mechanisms and effector repertoire.</title>
        <authorList>
            <person name="Levesque C.A."/>
            <person name="Brouwer H."/>
            <person name="Cano L."/>
            <person name="Hamilton J.P."/>
            <person name="Holt C."/>
            <person name="Huitema E."/>
            <person name="Raffaele S."/>
            <person name="Robideau G.P."/>
            <person name="Thines M."/>
            <person name="Win J."/>
            <person name="Zerillo M.M."/>
            <person name="Beakes G.W."/>
            <person name="Boore J.L."/>
            <person name="Busam D."/>
            <person name="Dumas B."/>
            <person name="Ferriera S."/>
            <person name="Fuerstenberg S.I."/>
            <person name="Gachon C.M."/>
            <person name="Gaulin E."/>
            <person name="Govers F."/>
            <person name="Grenville-Briggs L."/>
            <person name="Horner N."/>
            <person name="Hostetler J."/>
            <person name="Jiang R.H."/>
            <person name="Johnson J."/>
            <person name="Krajaejun T."/>
            <person name="Lin H."/>
            <person name="Meijer H.J."/>
            <person name="Moore B."/>
            <person name="Morris P."/>
            <person name="Phuntmart V."/>
            <person name="Puiu D."/>
            <person name="Shetty J."/>
            <person name="Stajich J.E."/>
            <person name="Tripathy S."/>
            <person name="Wawra S."/>
            <person name="van West P."/>
            <person name="Whitty B.R."/>
            <person name="Coutinho P.M."/>
            <person name="Henrissat B."/>
            <person name="Martin F."/>
            <person name="Thomas P.D."/>
            <person name="Tyler B.M."/>
            <person name="De Vries R.P."/>
            <person name="Kamoun S."/>
            <person name="Yandell M."/>
            <person name="Tisserat N."/>
            <person name="Buell C.R."/>
        </authorList>
    </citation>
    <scope>NUCLEOTIDE SEQUENCE</scope>
    <source>
        <strain evidence="2">DAOM:BR144</strain>
    </source>
</reference>
<organism evidence="1 2">
    <name type="scientific">Globisporangium ultimum (strain ATCC 200006 / CBS 805.95 / DAOM BR144)</name>
    <name type="common">Pythium ultimum</name>
    <dbReference type="NCBI Taxonomy" id="431595"/>
    <lineage>
        <taxon>Eukaryota</taxon>
        <taxon>Sar</taxon>
        <taxon>Stramenopiles</taxon>
        <taxon>Oomycota</taxon>
        <taxon>Peronosporomycetes</taxon>
        <taxon>Pythiales</taxon>
        <taxon>Pythiaceae</taxon>
        <taxon>Globisporangium</taxon>
    </lineage>
</organism>
<sequence length="100" mass="11356">YFVNVEINLSERIGHITVHEDYFFEAGEFPTTKGEACAIIALDDVNDDVLRPCHSHEQIRKYITAAIVLTSRLRPTPASHALVFEVDMEILQELREDITG</sequence>
<reference evidence="1" key="3">
    <citation type="submission" date="2015-02" db="UniProtKB">
        <authorList>
            <consortium name="EnsemblProtists"/>
        </authorList>
    </citation>
    <scope>IDENTIFICATION</scope>
    <source>
        <strain evidence="1">DAOM BR144</strain>
    </source>
</reference>
<keyword evidence="2" id="KW-1185">Reference proteome</keyword>
<dbReference type="AlphaFoldDB" id="K3WDG9"/>
<dbReference type="EMBL" id="GL376628">
    <property type="status" value="NOT_ANNOTATED_CDS"/>
    <property type="molecule type" value="Genomic_DNA"/>
</dbReference>
<evidence type="ECO:0000313" key="1">
    <source>
        <dbReference type="EnsemblProtists" id="PYU1_T003010"/>
    </source>
</evidence>
<name>K3WDG9_GLOUD</name>
<reference evidence="2" key="2">
    <citation type="submission" date="2010-04" db="EMBL/GenBank/DDBJ databases">
        <authorList>
            <person name="Buell R."/>
            <person name="Hamilton J."/>
            <person name="Hostetler J."/>
        </authorList>
    </citation>
    <scope>NUCLEOTIDE SEQUENCE [LARGE SCALE GENOMIC DNA]</scope>
    <source>
        <strain evidence="2">DAOM:BR144</strain>
    </source>
</reference>
<proteinExistence type="predicted"/>
<dbReference type="EnsemblProtists" id="PYU1_T003010">
    <property type="protein sequence ID" value="PYU1_T003010"/>
    <property type="gene ID" value="PYU1_G003007"/>
</dbReference>
<dbReference type="Proteomes" id="UP000019132">
    <property type="component" value="Unassembled WGS sequence"/>
</dbReference>
<dbReference type="InParanoid" id="K3WDG9"/>
<accession>K3WDG9</accession>